<evidence type="ECO:0000313" key="2">
    <source>
        <dbReference type="EMBL" id="RAL09087.1"/>
    </source>
</evidence>
<dbReference type="Proteomes" id="UP000248961">
    <property type="component" value="Unassembled WGS sequence"/>
</dbReference>
<feature type="transmembrane region" description="Helical" evidence="1">
    <location>
        <begin position="61"/>
        <end position="83"/>
    </location>
</feature>
<dbReference type="EMBL" id="KZ824307">
    <property type="protein sequence ID" value="RAL09087.1"/>
    <property type="molecule type" value="Genomic_DNA"/>
</dbReference>
<evidence type="ECO:0000256" key="1">
    <source>
        <dbReference type="SAM" id="Phobius"/>
    </source>
</evidence>
<keyword evidence="1" id="KW-1133">Transmembrane helix</keyword>
<keyword evidence="3" id="KW-1185">Reference proteome</keyword>
<keyword evidence="1" id="KW-0812">Transmembrane</keyword>
<evidence type="ECO:0000313" key="3">
    <source>
        <dbReference type="Proteomes" id="UP000248961"/>
    </source>
</evidence>
<gene>
    <name evidence="2" type="ORF">BO97DRAFT_189965</name>
</gene>
<dbReference type="RefSeq" id="XP_025548241.1">
    <property type="nucleotide sequence ID" value="XM_025690453.1"/>
</dbReference>
<reference evidence="2 3" key="1">
    <citation type="submission" date="2018-02" db="EMBL/GenBank/DDBJ databases">
        <title>The genomes of Aspergillus section Nigri reveals drivers in fungal speciation.</title>
        <authorList>
            <consortium name="DOE Joint Genome Institute"/>
            <person name="Vesth T.C."/>
            <person name="Nybo J."/>
            <person name="Theobald S."/>
            <person name="Brandl J."/>
            <person name="Frisvad J.C."/>
            <person name="Nielsen K.F."/>
            <person name="Lyhne E.K."/>
            <person name="Kogle M.E."/>
            <person name="Kuo A."/>
            <person name="Riley R."/>
            <person name="Clum A."/>
            <person name="Nolan M."/>
            <person name="Lipzen A."/>
            <person name="Salamov A."/>
            <person name="Henrissat B."/>
            <person name="Wiebenga A."/>
            <person name="De vries R.P."/>
            <person name="Grigoriev I.V."/>
            <person name="Mortensen U.H."/>
            <person name="Andersen M.R."/>
            <person name="Baker S.E."/>
        </authorList>
    </citation>
    <scope>NUCLEOTIDE SEQUENCE [LARGE SCALE GENOMIC DNA]</scope>
    <source>
        <strain evidence="2 3">CBS 101889</strain>
    </source>
</reference>
<proteinExistence type="predicted"/>
<keyword evidence="1" id="KW-0472">Membrane</keyword>
<accession>A0A395HMM5</accession>
<dbReference type="AlphaFoldDB" id="A0A395HMM5"/>
<sequence length="165" mass="18153">MKGKLSVCLVSFSFFLLTSSSFLLLLFSFFAFFLPPTSFSPPTLSISSHPPLFPFPLHDLTLTYLLILSHLPLPSFVLGKCLLGCPVLPRDNNNHHYNNTKQPQPSPLINHSLTHSLTATQTTPPSELQSALAACSHVPAVARAPLLAPYYPSLFLLRMRNLPAT</sequence>
<dbReference type="VEuPathDB" id="FungiDB:BO97DRAFT_189965"/>
<protein>
    <submittedName>
        <fullName evidence="2">Uncharacterized protein</fullName>
    </submittedName>
</protein>
<name>A0A395HMM5_ASPHC</name>
<dbReference type="GeneID" id="37194742"/>
<organism evidence="2 3">
    <name type="scientific">Aspergillus homomorphus (strain CBS 101889)</name>
    <dbReference type="NCBI Taxonomy" id="1450537"/>
    <lineage>
        <taxon>Eukaryota</taxon>
        <taxon>Fungi</taxon>
        <taxon>Dikarya</taxon>
        <taxon>Ascomycota</taxon>
        <taxon>Pezizomycotina</taxon>
        <taxon>Eurotiomycetes</taxon>
        <taxon>Eurotiomycetidae</taxon>
        <taxon>Eurotiales</taxon>
        <taxon>Aspergillaceae</taxon>
        <taxon>Aspergillus</taxon>
        <taxon>Aspergillus subgen. Circumdati</taxon>
    </lineage>
</organism>